<evidence type="ECO:0000259" key="4">
    <source>
        <dbReference type="PROSITE" id="PS50110"/>
    </source>
</evidence>
<dbReference type="Proteomes" id="UP000676885">
    <property type="component" value="Chromosome"/>
</dbReference>
<protein>
    <submittedName>
        <fullName evidence="6">Response regulator transcription factor</fullName>
    </submittedName>
</protein>
<dbReference type="RefSeq" id="WP_210228716.1">
    <property type="nucleotide sequence ID" value="NZ_CP076022.1"/>
</dbReference>
<dbReference type="Gene3D" id="3.40.50.2300">
    <property type="match status" value="1"/>
</dbReference>
<dbReference type="Pfam" id="PF00072">
    <property type="entry name" value="Response_reg"/>
    <property type="match status" value="1"/>
</dbReference>
<dbReference type="Gene3D" id="1.10.10.10">
    <property type="entry name" value="Winged helix-like DNA-binding domain superfamily/Winged helix DNA-binding domain"/>
    <property type="match status" value="1"/>
</dbReference>
<dbReference type="GO" id="GO:0032993">
    <property type="term" value="C:protein-DNA complex"/>
    <property type="evidence" value="ECO:0007669"/>
    <property type="project" value="TreeGrafter"/>
</dbReference>
<evidence type="ECO:0000313" key="6">
    <source>
        <dbReference type="EMBL" id="QWC08648.1"/>
    </source>
</evidence>
<dbReference type="PROSITE" id="PS50110">
    <property type="entry name" value="RESPONSE_REGULATORY"/>
    <property type="match status" value="1"/>
</dbReference>
<evidence type="ECO:0000259" key="5">
    <source>
        <dbReference type="PROSITE" id="PS51755"/>
    </source>
</evidence>
<dbReference type="GO" id="GO:0006355">
    <property type="term" value="P:regulation of DNA-templated transcription"/>
    <property type="evidence" value="ECO:0007669"/>
    <property type="project" value="InterPro"/>
</dbReference>
<organism evidence="6 7">
    <name type="scientific">Arthrobacter jiangjiafuii</name>
    <dbReference type="NCBI Taxonomy" id="2817475"/>
    <lineage>
        <taxon>Bacteria</taxon>
        <taxon>Bacillati</taxon>
        <taxon>Actinomycetota</taxon>
        <taxon>Actinomycetes</taxon>
        <taxon>Micrococcales</taxon>
        <taxon>Micrococcaceae</taxon>
        <taxon>Arthrobacter</taxon>
    </lineage>
</organism>
<dbReference type="GO" id="GO:0000156">
    <property type="term" value="F:phosphorelay response regulator activity"/>
    <property type="evidence" value="ECO:0007669"/>
    <property type="project" value="TreeGrafter"/>
</dbReference>
<feature type="domain" description="OmpR/PhoB-type" evidence="5">
    <location>
        <begin position="124"/>
        <end position="224"/>
    </location>
</feature>
<evidence type="ECO:0000256" key="2">
    <source>
        <dbReference type="PROSITE-ProRule" id="PRU00169"/>
    </source>
</evidence>
<dbReference type="SMART" id="SM00448">
    <property type="entry name" value="REC"/>
    <property type="match status" value="1"/>
</dbReference>
<dbReference type="InterPro" id="IPR016032">
    <property type="entry name" value="Sig_transdc_resp-reg_C-effctor"/>
</dbReference>
<dbReference type="InterPro" id="IPR039420">
    <property type="entry name" value="WalR-like"/>
</dbReference>
<feature type="modified residue" description="4-aspartylphosphate" evidence="2">
    <location>
        <position position="51"/>
    </location>
</feature>
<dbReference type="InterPro" id="IPR001867">
    <property type="entry name" value="OmpR/PhoB-type_DNA-bd"/>
</dbReference>
<dbReference type="PANTHER" id="PTHR48111:SF50">
    <property type="entry name" value="KDP OPERON TRANSCRIPTIONAL REGULATORY PROTEIN KDPE"/>
    <property type="match status" value="1"/>
</dbReference>
<name>A0A975M2B6_9MICC</name>
<keyword evidence="7" id="KW-1185">Reference proteome</keyword>
<sequence>MKILVADDDVQILRALRITLSAYGYDVVTAADGAAAVRKAVEAHPDLIVLDLGMPRLSGMEVIEAVRGWSRAPILVISGRTDSADKVRALDLGADDYVTKPFSTEELMARIRALTRRTPVAPEQSEVLFGDVRVDLAAKAVARVSDGSAIHLTPTEWRLMEALLQHPGRLISQPSLLADVWGPGTTDTGYLRLYMGQLRRKLEADPAAPVHFVTEHGMGYRFVPAGQAR</sequence>
<dbReference type="CDD" id="cd00383">
    <property type="entry name" value="trans_reg_C"/>
    <property type="match status" value="1"/>
</dbReference>
<dbReference type="SMART" id="SM00862">
    <property type="entry name" value="Trans_reg_C"/>
    <property type="match status" value="1"/>
</dbReference>
<dbReference type="EMBL" id="CP076022">
    <property type="protein sequence ID" value="QWC08648.1"/>
    <property type="molecule type" value="Genomic_DNA"/>
</dbReference>
<dbReference type="PROSITE" id="PS51755">
    <property type="entry name" value="OMPR_PHOB"/>
    <property type="match status" value="1"/>
</dbReference>
<dbReference type="PANTHER" id="PTHR48111">
    <property type="entry name" value="REGULATOR OF RPOS"/>
    <property type="match status" value="1"/>
</dbReference>
<dbReference type="InterPro" id="IPR036388">
    <property type="entry name" value="WH-like_DNA-bd_sf"/>
</dbReference>
<dbReference type="Gene3D" id="6.10.250.690">
    <property type="match status" value="1"/>
</dbReference>
<evidence type="ECO:0000313" key="7">
    <source>
        <dbReference type="Proteomes" id="UP000676885"/>
    </source>
</evidence>
<dbReference type="AlphaFoldDB" id="A0A975M2B6"/>
<proteinExistence type="predicted"/>
<dbReference type="KEGG" id="ajg:KKR91_08695"/>
<keyword evidence="1 3" id="KW-0238">DNA-binding</keyword>
<feature type="DNA-binding region" description="OmpR/PhoB-type" evidence="3">
    <location>
        <begin position="124"/>
        <end position="224"/>
    </location>
</feature>
<dbReference type="SUPFAM" id="SSF46894">
    <property type="entry name" value="C-terminal effector domain of the bipartite response regulators"/>
    <property type="match status" value="1"/>
</dbReference>
<reference evidence="6 7" key="1">
    <citation type="submission" date="2021-05" db="EMBL/GenBank/DDBJ databases">
        <title>Novel species in genus Arthrobacter.</title>
        <authorList>
            <person name="Zhang G."/>
        </authorList>
    </citation>
    <scope>NUCLEOTIDE SEQUENCE [LARGE SCALE GENOMIC DNA]</scope>
    <source>
        <strain evidence="7">zg-ZUI227</strain>
    </source>
</reference>
<evidence type="ECO:0000256" key="3">
    <source>
        <dbReference type="PROSITE-ProRule" id="PRU01091"/>
    </source>
</evidence>
<gene>
    <name evidence="6" type="ORF">KKR91_08695</name>
</gene>
<dbReference type="GO" id="GO:0005829">
    <property type="term" value="C:cytosol"/>
    <property type="evidence" value="ECO:0007669"/>
    <property type="project" value="TreeGrafter"/>
</dbReference>
<accession>A0A975M2B6</accession>
<dbReference type="SUPFAM" id="SSF52172">
    <property type="entry name" value="CheY-like"/>
    <property type="match status" value="1"/>
</dbReference>
<keyword evidence="2" id="KW-0597">Phosphoprotein</keyword>
<dbReference type="InterPro" id="IPR011006">
    <property type="entry name" value="CheY-like_superfamily"/>
</dbReference>
<dbReference type="Pfam" id="PF00486">
    <property type="entry name" value="Trans_reg_C"/>
    <property type="match status" value="1"/>
</dbReference>
<dbReference type="InterPro" id="IPR001789">
    <property type="entry name" value="Sig_transdc_resp-reg_receiver"/>
</dbReference>
<feature type="domain" description="Response regulatory" evidence="4">
    <location>
        <begin position="2"/>
        <end position="115"/>
    </location>
</feature>
<dbReference type="GO" id="GO:0000976">
    <property type="term" value="F:transcription cis-regulatory region binding"/>
    <property type="evidence" value="ECO:0007669"/>
    <property type="project" value="TreeGrafter"/>
</dbReference>
<evidence type="ECO:0000256" key="1">
    <source>
        <dbReference type="ARBA" id="ARBA00023125"/>
    </source>
</evidence>